<dbReference type="Proteomes" id="UP000425817">
    <property type="component" value="Chromosome"/>
</dbReference>
<name>A0A6I6HM67_VARPD</name>
<keyword evidence="1" id="KW-0472">Membrane</keyword>
<dbReference type="RefSeq" id="WP_157615524.1">
    <property type="nucleotide sequence ID" value="NZ_CP046622.1"/>
</dbReference>
<proteinExistence type="predicted"/>
<feature type="transmembrane region" description="Helical" evidence="1">
    <location>
        <begin position="40"/>
        <end position="62"/>
    </location>
</feature>
<keyword evidence="1" id="KW-0812">Transmembrane</keyword>
<accession>A0A6I6HM67</accession>
<organism evidence="2 3">
    <name type="scientific">Variovorax paradoxus</name>
    <dbReference type="NCBI Taxonomy" id="34073"/>
    <lineage>
        <taxon>Bacteria</taxon>
        <taxon>Pseudomonadati</taxon>
        <taxon>Pseudomonadota</taxon>
        <taxon>Betaproteobacteria</taxon>
        <taxon>Burkholderiales</taxon>
        <taxon>Comamonadaceae</taxon>
        <taxon>Variovorax</taxon>
    </lineage>
</organism>
<dbReference type="OrthoDB" id="8908883at2"/>
<sequence length="92" mass="9649">MSLLDLLNHLLNFVAPALAVGFLCALAGRVFGRRVAGGPAWWIQGAVNFGVGVLALLGGLVFSGRDGAMLTYAALVAACATSQWMVSKSWRK</sequence>
<dbReference type="EMBL" id="CP046622">
    <property type="protein sequence ID" value="QGW83979.1"/>
    <property type="molecule type" value="Genomic_DNA"/>
</dbReference>
<evidence type="ECO:0000256" key="1">
    <source>
        <dbReference type="SAM" id="Phobius"/>
    </source>
</evidence>
<feature type="transmembrane region" description="Helical" evidence="1">
    <location>
        <begin position="68"/>
        <end position="86"/>
    </location>
</feature>
<reference evidence="2 3" key="1">
    <citation type="submission" date="2019-12" db="EMBL/GenBank/DDBJ databases">
        <title>Hybrid Genome Assemblies of two High G+C Isolates from Undergraduate Microbiology Courses.</title>
        <authorList>
            <person name="Ne Ville C.J."/>
            <person name="Enright D."/>
            <person name="Hernandez I."/>
            <person name="Dodsworth J."/>
            <person name="Orwin P.M."/>
        </authorList>
    </citation>
    <scope>NUCLEOTIDE SEQUENCE [LARGE SCALE GENOMIC DNA]</scope>
    <source>
        <strain evidence="2 3">CSUSB</strain>
    </source>
</reference>
<evidence type="ECO:0000313" key="3">
    <source>
        <dbReference type="Proteomes" id="UP000425817"/>
    </source>
</evidence>
<protein>
    <submittedName>
        <fullName evidence="2">Uncharacterized protein</fullName>
    </submittedName>
</protein>
<dbReference type="AlphaFoldDB" id="A0A6I6HM67"/>
<keyword evidence="1" id="KW-1133">Transmembrane helix</keyword>
<feature type="transmembrane region" description="Helical" evidence="1">
    <location>
        <begin position="6"/>
        <end position="28"/>
    </location>
</feature>
<gene>
    <name evidence="2" type="ORF">GOQ09_21420</name>
</gene>
<evidence type="ECO:0000313" key="2">
    <source>
        <dbReference type="EMBL" id="QGW83979.1"/>
    </source>
</evidence>